<feature type="compositionally biased region" description="Low complexity" evidence="4">
    <location>
        <begin position="419"/>
        <end position="458"/>
    </location>
</feature>
<feature type="compositionally biased region" description="Low complexity" evidence="4">
    <location>
        <begin position="507"/>
        <end position="541"/>
    </location>
</feature>
<dbReference type="PROSITE" id="PS50082">
    <property type="entry name" value="WD_REPEATS_2"/>
    <property type="match status" value="1"/>
</dbReference>
<feature type="compositionally biased region" description="Low complexity" evidence="4">
    <location>
        <begin position="700"/>
        <end position="712"/>
    </location>
</feature>
<sequence length="890" mass="97178">MSWTGNLVWDVNKRLIGYGEPNSIRTSYLGRREFVQRLKLEATLNVHDGCVNTISWNDTGEYILSGSDDTFLVITNPYNKKVKKSIRSGHRANIFSAKFMPHTNNQEIVSCSGDGIIFYTHTEKSPDYNRQCQFTCHYGTAYEIMTVPNDPYTFLSCGEDGTVRWFDLRTKTSCTKEDCKDDILINCRRAATSISISPLVPYYLAVGCSDSSVRIYDRRMLGTRATGNYMGRGTTGMCVRFVPSHLSNKSCRVTSLCYSEDGQEVLVSYSSDYIYLFNPKDDQARELKGPSEERREELRQPPVKRLRLRGDWSDTGPRARPESERERDGEQSPNVSLMQRMSDMLSRWFEEASEAQSSRGSRPQTRPRGTAVRPEGSLNTPAAPPAESNLESSAPETPVGTNSPEVPASPAATAEVPMSKSTSSSSSGSSSTVTAPPTSGSSSVESSAASTSPLTSSSDSEKRSQADTTGTPTPTATPTSEPALSDSPSSVVNKQLGSMTLDEQQGAAEAAGSPPEESATAAASSAATSSTSTTRPSTAEPVLSLHYSSEGTTTSTIKLDFTDEWSSSASSSMGSGASKASEAVAATSRETPSAESSVSQQGPCESSGQQSLTAASSESQRDVPDSCPLGSSATRGLAEWNYVVSPTQQRSQPEGSEDPSGGCRRAEPAGEEGVEGQSQPAQSNQESDDSDDDPILIPPARFRGQGQRRSAAARIQELFRRRKERREMEESETQNIRRPSVKMVYKGHRNSRTMIKESCFWGNNFVMSGSDCGHIFVWDRHTAEHLMLLEADNHVVNCLQPHPYDPILASSGIDYDIKIWSPLEQSPSFNRVLAEEVITRNELMLEETRNTITVPASFMLRMLASLNHIRSDRLEGDRSEGSGQENEEEQ</sequence>
<keyword evidence="2" id="KW-0677">Repeat</keyword>
<dbReference type="GO" id="GO:0045944">
    <property type="term" value="P:positive regulation of transcription by RNA polymerase II"/>
    <property type="evidence" value="ECO:0007669"/>
    <property type="project" value="TreeGrafter"/>
</dbReference>
<feature type="compositionally biased region" description="Basic and acidic residues" evidence="4">
    <location>
        <begin position="308"/>
        <end position="330"/>
    </location>
</feature>
<feature type="compositionally biased region" description="Polar residues" evidence="4">
    <location>
        <begin position="588"/>
        <end position="618"/>
    </location>
</feature>
<feature type="compositionally biased region" description="Low complexity" evidence="4">
    <location>
        <begin position="566"/>
        <end position="583"/>
    </location>
</feature>
<dbReference type="Gene3D" id="2.130.10.10">
    <property type="entry name" value="YVTN repeat-like/Quinoprotein amine dehydrogenase"/>
    <property type="match status" value="2"/>
</dbReference>
<dbReference type="InterPro" id="IPR001680">
    <property type="entry name" value="WD40_rpt"/>
</dbReference>
<dbReference type="GO" id="GO:0005737">
    <property type="term" value="C:cytoplasm"/>
    <property type="evidence" value="ECO:0007669"/>
    <property type="project" value="TreeGrafter"/>
</dbReference>
<feature type="compositionally biased region" description="Polar residues" evidence="4">
    <location>
        <begin position="480"/>
        <end position="503"/>
    </location>
</feature>
<accession>A0AAV9SKQ7</accession>
<dbReference type="PANTHER" id="PTHR15574">
    <property type="entry name" value="WD REPEAT DOMAIN-CONTAINING FAMILY"/>
    <property type="match status" value="1"/>
</dbReference>
<dbReference type="SMART" id="SM00320">
    <property type="entry name" value="WD40"/>
    <property type="match status" value="7"/>
</dbReference>
<feature type="compositionally biased region" description="Polar residues" evidence="4">
    <location>
        <begin position="354"/>
        <end position="364"/>
    </location>
</feature>
<evidence type="ECO:0000256" key="3">
    <source>
        <dbReference type="PROSITE-ProRule" id="PRU00221"/>
    </source>
</evidence>
<evidence type="ECO:0000313" key="5">
    <source>
        <dbReference type="EMBL" id="KAK5621783.1"/>
    </source>
</evidence>
<dbReference type="InterPro" id="IPR015943">
    <property type="entry name" value="WD40/YVTN_repeat-like_dom_sf"/>
</dbReference>
<proteinExistence type="predicted"/>
<feature type="region of interest" description="Disordered" evidence="4">
    <location>
        <begin position="284"/>
        <end position="336"/>
    </location>
</feature>
<organism evidence="5 6">
    <name type="scientific">Crenichthys baileyi</name>
    <name type="common">White River springfish</name>
    <dbReference type="NCBI Taxonomy" id="28760"/>
    <lineage>
        <taxon>Eukaryota</taxon>
        <taxon>Metazoa</taxon>
        <taxon>Chordata</taxon>
        <taxon>Craniata</taxon>
        <taxon>Vertebrata</taxon>
        <taxon>Euteleostomi</taxon>
        <taxon>Actinopterygii</taxon>
        <taxon>Neopterygii</taxon>
        <taxon>Teleostei</taxon>
        <taxon>Neoteleostei</taxon>
        <taxon>Acanthomorphata</taxon>
        <taxon>Ovalentaria</taxon>
        <taxon>Atherinomorphae</taxon>
        <taxon>Cyprinodontiformes</taxon>
        <taxon>Goodeidae</taxon>
        <taxon>Crenichthys</taxon>
    </lineage>
</organism>
<feature type="compositionally biased region" description="Low complexity" evidence="4">
    <location>
        <begin position="468"/>
        <end position="479"/>
    </location>
</feature>
<dbReference type="InterPro" id="IPR045151">
    <property type="entry name" value="DCAF8"/>
</dbReference>
<dbReference type="PANTHER" id="PTHR15574:SF39">
    <property type="entry name" value="DDB1- AND CUL4-ASSOCIATED FACTOR 6"/>
    <property type="match status" value="1"/>
</dbReference>
<dbReference type="SUPFAM" id="SSF50978">
    <property type="entry name" value="WD40 repeat-like"/>
    <property type="match status" value="1"/>
</dbReference>
<protein>
    <submittedName>
        <fullName evidence="5">DDB1- and CUL4-associated factor 6</fullName>
    </submittedName>
</protein>
<feature type="region of interest" description="Disordered" evidence="4">
    <location>
        <begin position="350"/>
        <end position="712"/>
    </location>
</feature>
<dbReference type="Pfam" id="PF00400">
    <property type="entry name" value="WD40"/>
    <property type="match status" value="3"/>
</dbReference>
<feature type="repeat" description="WD" evidence="3">
    <location>
        <begin position="789"/>
        <end position="821"/>
    </location>
</feature>
<evidence type="ECO:0000256" key="1">
    <source>
        <dbReference type="ARBA" id="ARBA00022574"/>
    </source>
</evidence>
<dbReference type="FunFam" id="2.130.10.10:FF:000045">
    <property type="entry name" value="DDB1- and CUL4-associated factor 6 isoform X2"/>
    <property type="match status" value="1"/>
</dbReference>
<keyword evidence="6" id="KW-1185">Reference proteome</keyword>
<feature type="compositionally biased region" description="Polar residues" evidence="4">
    <location>
        <begin position="389"/>
        <end position="404"/>
    </location>
</feature>
<feature type="compositionally biased region" description="Basic and acidic residues" evidence="4">
    <location>
        <begin position="284"/>
        <end position="299"/>
    </location>
</feature>
<comment type="caution">
    <text evidence="5">The sequence shown here is derived from an EMBL/GenBank/DDBJ whole genome shotgun (WGS) entry which is preliminary data.</text>
</comment>
<dbReference type="PROSITE" id="PS50096">
    <property type="entry name" value="IQ"/>
    <property type="match status" value="1"/>
</dbReference>
<reference evidence="5 6" key="1">
    <citation type="submission" date="2021-06" db="EMBL/GenBank/DDBJ databases">
        <authorList>
            <person name="Palmer J.M."/>
        </authorList>
    </citation>
    <scope>NUCLEOTIDE SEQUENCE [LARGE SCALE GENOMIC DNA]</scope>
    <source>
        <strain evidence="5 6">MEX-2019</strain>
        <tissue evidence="5">Muscle</tissue>
    </source>
</reference>
<gene>
    <name evidence="5" type="primary">DCAF6</name>
    <name evidence="5" type="ORF">CRENBAI_015280</name>
</gene>
<dbReference type="Proteomes" id="UP001311232">
    <property type="component" value="Unassembled WGS sequence"/>
</dbReference>
<dbReference type="InterPro" id="IPR036322">
    <property type="entry name" value="WD40_repeat_dom_sf"/>
</dbReference>
<feature type="compositionally biased region" description="Polar residues" evidence="4">
    <location>
        <begin position="546"/>
        <end position="557"/>
    </location>
</feature>
<keyword evidence="1 3" id="KW-0853">WD repeat</keyword>
<feature type="compositionally biased region" description="Polar residues" evidence="4">
    <location>
        <begin position="676"/>
        <end position="685"/>
    </location>
</feature>
<dbReference type="AlphaFoldDB" id="A0AAV9SKQ7"/>
<evidence type="ECO:0000256" key="4">
    <source>
        <dbReference type="SAM" id="MobiDB-lite"/>
    </source>
</evidence>
<evidence type="ECO:0000256" key="2">
    <source>
        <dbReference type="ARBA" id="ARBA00022737"/>
    </source>
</evidence>
<feature type="compositionally biased region" description="Polar residues" evidence="4">
    <location>
        <begin position="644"/>
        <end position="654"/>
    </location>
</feature>
<name>A0AAV9SKQ7_9TELE</name>
<evidence type="ECO:0000313" key="6">
    <source>
        <dbReference type="Proteomes" id="UP001311232"/>
    </source>
</evidence>
<dbReference type="EMBL" id="JAHHUM010000293">
    <property type="protein sequence ID" value="KAK5621783.1"/>
    <property type="molecule type" value="Genomic_DNA"/>
</dbReference>
<dbReference type="GO" id="GO:0080008">
    <property type="term" value="C:Cul4-RING E3 ubiquitin ligase complex"/>
    <property type="evidence" value="ECO:0007669"/>
    <property type="project" value="TreeGrafter"/>
</dbReference>